<dbReference type="Gene3D" id="3.40.50.1100">
    <property type="match status" value="1"/>
</dbReference>
<comment type="caution">
    <text evidence="1">The sequence shown here is derived from an EMBL/GenBank/DDBJ whole genome shotgun (WGS) entry which is preliminary data.</text>
</comment>
<dbReference type="STRING" id="1802397.A3J43_03210"/>
<evidence type="ECO:0008006" key="3">
    <source>
        <dbReference type="Google" id="ProtNLM"/>
    </source>
</evidence>
<accession>A0A1F7UJ02</accession>
<name>A0A1F7UJ02_9BACT</name>
<protein>
    <recommendedName>
        <fullName evidence="3">Tryptophan synthase beta chain-like PALP domain-containing protein</fullName>
    </recommendedName>
</protein>
<dbReference type="EMBL" id="MGEF01000036">
    <property type="protein sequence ID" value="OGL78235.1"/>
    <property type="molecule type" value="Genomic_DNA"/>
</dbReference>
<dbReference type="SUPFAM" id="SSF53686">
    <property type="entry name" value="Tryptophan synthase beta subunit-like PLP-dependent enzymes"/>
    <property type="match status" value="1"/>
</dbReference>
<evidence type="ECO:0000313" key="1">
    <source>
        <dbReference type="EMBL" id="OGL78235.1"/>
    </source>
</evidence>
<reference evidence="1 2" key="1">
    <citation type="journal article" date="2016" name="Nat. Commun.">
        <title>Thousands of microbial genomes shed light on interconnected biogeochemical processes in an aquifer system.</title>
        <authorList>
            <person name="Anantharaman K."/>
            <person name="Brown C.T."/>
            <person name="Hug L.A."/>
            <person name="Sharon I."/>
            <person name="Castelle C.J."/>
            <person name="Probst A.J."/>
            <person name="Thomas B.C."/>
            <person name="Singh A."/>
            <person name="Wilkins M.J."/>
            <person name="Karaoz U."/>
            <person name="Brodie E.L."/>
            <person name="Williams K.H."/>
            <person name="Hubbard S.S."/>
            <person name="Banfield J.F."/>
        </authorList>
    </citation>
    <scope>NUCLEOTIDE SEQUENCE [LARGE SCALE GENOMIC DNA]</scope>
</reference>
<dbReference type="InterPro" id="IPR036052">
    <property type="entry name" value="TrpB-like_PALP_sf"/>
</dbReference>
<proteinExistence type="predicted"/>
<organism evidence="1 2">
    <name type="scientific">Candidatus Uhrbacteria bacterium RIFCSPHIGHO2_12_FULL_54_23</name>
    <dbReference type="NCBI Taxonomy" id="1802397"/>
    <lineage>
        <taxon>Bacteria</taxon>
        <taxon>Candidatus Uhriibacteriota</taxon>
    </lineage>
</organism>
<sequence>MTHNTEGFDITSSDALDPTTRFYDWMSYEILNSSPDYCFIPFGTGNLYENILNINKREVSSDHHDPRFQGNVEKLRWCNFIGATTNNPDTEADKLYSPYLPFVHYSEQWIKLYRYAGYCGRESDVALIKESYLDEAMKIASSQGVICEPSGIAGLAVMLQMKGTLPRNKKMLIVNTGKTKMPK</sequence>
<gene>
    <name evidence="1" type="ORF">A3J43_03210</name>
</gene>
<evidence type="ECO:0000313" key="2">
    <source>
        <dbReference type="Proteomes" id="UP000176604"/>
    </source>
</evidence>
<dbReference type="AlphaFoldDB" id="A0A1F7UJ02"/>
<dbReference type="Proteomes" id="UP000176604">
    <property type="component" value="Unassembled WGS sequence"/>
</dbReference>